<dbReference type="InterPro" id="IPR029119">
    <property type="entry name" value="MutY_C"/>
</dbReference>
<evidence type="ECO:0000256" key="6">
    <source>
        <dbReference type="ARBA" id="ARBA00022763"/>
    </source>
</evidence>
<keyword evidence="6" id="KW-0227">DNA damage</keyword>
<evidence type="ECO:0000313" key="14">
    <source>
        <dbReference type="Proteomes" id="UP001425155"/>
    </source>
</evidence>
<evidence type="ECO:0000256" key="5">
    <source>
        <dbReference type="ARBA" id="ARBA00022723"/>
    </source>
</evidence>
<keyword evidence="9" id="KW-0234">DNA repair</keyword>
<comment type="catalytic activity">
    <reaction evidence="10">
        <text>8-oxo-dGTP + H2O = 8-oxo-dGMP + diphosphate + H(+)</text>
        <dbReference type="Rhea" id="RHEA:31575"/>
        <dbReference type="ChEBI" id="CHEBI:15377"/>
        <dbReference type="ChEBI" id="CHEBI:15378"/>
        <dbReference type="ChEBI" id="CHEBI:33019"/>
        <dbReference type="ChEBI" id="CHEBI:63224"/>
        <dbReference type="ChEBI" id="CHEBI:77896"/>
        <dbReference type="EC" id="3.6.1.55"/>
    </reaction>
</comment>
<dbReference type="Gene3D" id="3.90.79.10">
    <property type="entry name" value="Nucleoside Triphosphate Pyrophosphohydrolase"/>
    <property type="match status" value="1"/>
</dbReference>
<dbReference type="EMBL" id="JBCLVG010000003">
    <property type="protein sequence ID" value="MEN1947857.1"/>
    <property type="molecule type" value="Genomic_DNA"/>
</dbReference>
<keyword evidence="14" id="KW-1185">Reference proteome</keyword>
<dbReference type="InterPro" id="IPR020084">
    <property type="entry name" value="NUDIX_hydrolase_CS"/>
</dbReference>
<evidence type="ECO:0000256" key="2">
    <source>
        <dbReference type="ARBA" id="ARBA00005582"/>
    </source>
</evidence>
<comment type="cofactor">
    <cofactor evidence="1">
        <name>Mg(2+)</name>
        <dbReference type="ChEBI" id="CHEBI:18420"/>
    </cofactor>
</comment>
<feature type="domain" description="Nudix hydrolase" evidence="12">
    <location>
        <begin position="107"/>
        <end position="232"/>
    </location>
</feature>
<accession>A0ABU9W7A8</accession>
<evidence type="ECO:0000256" key="7">
    <source>
        <dbReference type="ARBA" id="ARBA00022801"/>
    </source>
</evidence>
<dbReference type="PANTHER" id="PTHR47707">
    <property type="entry name" value="8-OXO-DGTP DIPHOSPHATASE"/>
    <property type="match status" value="1"/>
</dbReference>
<dbReference type="PRINTS" id="PR00502">
    <property type="entry name" value="NUDIXFAMILY"/>
</dbReference>
<gene>
    <name evidence="13" type="ORF">WJX64_14965</name>
</gene>
<evidence type="ECO:0000256" key="10">
    <source>
        <dbReference type="ARBA" id="ARBA00035861"/>
    </source>
</evidence>
<protein>
    <recommendedName>
        <fullName evidence="11">8-oxo-dGTP diphosphatase</fullName>
        <ecNumber evidence="11">3.6.1.55</ecNumber>
    </recommendedName>
</protein>
<dbReference type="PROSITE" id="PS00893">
    <property type="entry name" value="NUDIX_BOX"/>
    <property type="match status" value="1"/>
</dbReference>
<keyword evidence="3" id="KW-0515">Mutator protein</keyword>
<dbReference type="PANTHER" id="PTHR47707:SF1">
    <property type="entry name" value="NUDIX HYDROLASE FAMILY PROTEIN"/>
    <property type="match status" value="1"/>
</dbReference>
<evidence type="ECO:0000256" key="4">
    <source>
        <dbReference type="ARBA" id="ARBA00022705"/>
    </source>
</evidence>
<evidence type="ECO:0000259" key="12">
    <source>
        <dbReference type="PROSITE" id="PS51462"/>
    </source>
</evidence>
<reference evidence="13 14" key="1">
    <citation type="submission" date="2024-03" db="EMBL/GenBank/DDBJ databases">
        <title>YIM 134122 draft genome.</title>
        <authorList>
            <person name="Zuo S."/>
            <person name="Xiong L."/>
        </authorList>
    </citation>
    <scope>NUCLEOTIDE SEQUENCE [LARGE SCALE GENOMIC DNA]</scope>
    <source>
        <strain evidence="13 14">YIM 134122</strain>
    </source>
</reference>
<proteinExistence type="inferred from homology"/>
<dbReference type="InterPro" id="IPR020476">
    <property type="entry name" value="Nudix_hydrolase"/>
</dbReference>
<keyword evidence="4" id="KW-0235">DNA replication</keyword>
<comment type="similarity">
    <text evidence="2">Belongs to the Nudix hydrolase family.</text>
</comment>
<dbReference type="CDD" id="cd03425">
    <property type="entry name" value="NUDIX_MutT_NudA_like"/>
    <property type="match status" value="1"/>
</dbReference>
<evidence type="ECO:0000256" key="8">
    <source>
        <dbReference type="ARBA" id="ARBA00022842"/>
    </source>
</evidence>
<comment type="caution">
    <text evidence="13">The sequence shown here is derived from an EMBL/GenBank/DDBJ whole genome shotgun (WGS) entry which is preliminary data.</text>
</comment>
<sequence length="236" mass="26068">MMAAKQLLLRLGRWTLSSALGRAGSPTRRARQCTYRQSTTRGRRASARPPAIRTAWANTCGSIQKTCSATPRWVQDSQEARKVQPQQPRKMPRDPRLILERGWQRVKRHFTVVGAVIVDSGRVLCAQRGGDGSLAGLWEFPGGKVEVDETPRQALEREIAEELGCQVKVGERVTTTTHEYGFGIVSLTTFYCTVVTGSPQLTEHAAVTWLPPTELHRLVWAPADVPAMRLVSAGLA</sequence>
<dbReference type="InterPro" id="IPR000086">
    <property type="entry name" value="NUDIX_hydrolase_dom"/>
</dbReference>
<dbReference type="RefSeq" id="WP_342116383.1">
    <property type="nucleotide sequence ID" value="NZ_JBCAUN010000003.1"/>
</dbReference>
<organism evidence="13 14">
    <name type="scientific">Leifsonia stereocauli</name>
    <dbReference type="NCBI Taxonomy" id="3134136"/>
    <lineage>
        <taxon>Bacteria</taxon>
        <taxon>Bacillati</taxon>
        <taxon>Actinomycetota</taxon>
        <taxon>Actinomycetes</taxon>
        <taxon>Micrococcales</taxon>
        <taxon>Microbacteriaceae</taxon>
        <taxon>Leifsonia</taxon>
    </lineage>
</organism>
<evidence type="ECO:0000256" key="1">
    <source>
        <dbReference type="ARBA" id="ARBA00001946"/>
    </source>
</evidence>
<evidence type="ECO:0000256" key="3">
    <source>
        <dbReference type="ARBA" id="ARBA00022457"/>
    </source>
</evidence>
<dbReference type="Proteomes" id="UP001425155">
    <property type="component" value="Unassembled WGS sequence"/>
</dbReference>
<dbReference type="SUPFAM" id="SSF55811">
    <property type="entry name" value="Nudix"/>
    <property type="match status" value="1"/>
</dbReference>
<dbReference type="EC" id="3.6.1.55" evidence="11"/>
<evidence type="ECO:0000313" key="13">
    <source>
        <dbReference type="EMBL" id="MEN1947857.1"/>
    </source>
</evidence>
<dbReference type="Pfam" id="PF14815">
    <property type="entry name" value="NUDIX_4"/>
    <property type="match status" value="1"/>
</dbReference>
<dbReference type="InterPro" id="IPR015797">
    <property type="entry name" value="NUDIX_hydrolase-like_dom_sf"/>
</dbReference>
<dbReference type="PROSITE" id="PS51462">
    <property type="entry name" value="NUDIX"/>
    <property type="match status" value="1"/>
</dbReference>
<keyword evidence="8" id="KW-0460">Magnesium</keyword>
<evidence type="ECO:0000256" key="11">
    <source>
        <dbReference type="ARBA" id="ARBA00038905"/>
    </source>
</evidence>
<evidence type="ECO:0000256" key="9">
    <source>
        <dbReference type="ARBA" id="ARBA00023204"/>
    </source>
</evidence>
<dbReference type="InterPro" id="IPR047127">
    <property type="entry name" value="MutT-like"/>
</dbReference>
<dbReference type="GO" id="GO:0016787">
    <property type="term" value="F:hydrolase activity"/>
    <property type="evidence" value="ECO:0007669"/>
    <property type="project" value="UniProtKB-KW"/>
</dbReference>
<keyword evidence="5" id="KW-0479">Metal-binding</keyword>
<name>A0ABU9W7A8_9MICO</name>
<keyword evidence="7 13" id="KW-0378">Hydrolase</keyword>